<keyword evidence="4" id="KW-1003">Cell membrane</keyword>
<dbReference type="Gene3D" id="3.10.610.10">
    <property type="entry name" value="GSPII I/J protein-like"/>
    <property type="match status" value="1"/>
</dbReference>
<dbReference type="NCBIfam" id="TIGR01711">
    <property type="entry name" value="gspJ"/>
    <property type="match status" value="1"/>
</dbReference>
<keyword evidence="9" id="KW-0472">Membrane</keyword>
<keyword evidence="7" id="KW-0812">Transmembrane</keyword>
<evidence type="ECO:0000256" key="7">
    <source>
        <dbReference type="ARBA" id="ARBA00022692"/>
    </source>
</evidence>
<keyword evidence="6" id="KW-0997">Cell inner membrane</keyword>
<dbReference type="InterPro" id="IPR045584">
    <property type="entry name" value="Pilin-like"/>
</dbReference>
<proteinExistence type="inferred from homology"/>
<dbReference type="GO" id="GO:0005886">
    <property type="term" value="C:plasma membrane"/>
    <property type="evidence" value="ECO:0007669"/>
    <property type="project" value="UniProtKB-SubCell"/>
</dbReference>
<evidence type="ECO:0000256" key="8">
    <source>
        <dbReference type="ARBA" id="ARBA00022989"/>
    </source>
</evidence>
<keyword evidence="8" id="KW-1133">Transmembrane helix</keyword>
<dbReference type="GO" id="GO:0015628">
    <property type="term" value="P:protein secretion by the type II secretion system"/>
    <property type="evidence" value="ECO:0007669"/>
    <property type="project" value="InterPro"/>
</dbReference>
<reference evidence="10" key="1">
    <citation type="submission" date="2018-06" db="EMBL/GenBank/DDBJ databases">
        <authorList>
            <person name="Zhirakovskaya E."/>
        </authorList>
    </citation>
    <scope>NUCLEOTIDE SEQUENCE</scope>
</reference>
<dbReference type="PROSITE" id="PS00409">
    <property type="entry name" value="PROKAR_NTER_METHYL"/>
    <property type="match status" value="1"/>
</dbReference>
<dbReference type="GO" id="GO:0015627">
    <property type="term" value="C:type II protein secretion system complex"/>
    <property type="evidence" value="ECO:0007669"/>
    <property type="project" value="InterPro"/>
</dbReference>
<dbReference type="InterPro" id="IPR010055">
    <property type="entry name" value="T2SS_protein-GspJ"/>
</dbReference>
<organism evidence="10">
    <name type="scientific">hydrothermal vent metagenome</name>
    <dbReference type="NCBI Taxonomy" id="652676"/>
    <lineage>
        <taxon>unclassified sequences</taxon>
        <taxon>metagenomes</taxon>
        <taxon>ecological metagenomes</taxon>
    </lineage>
</organism>
<dbReference type="Pfam" id="PF11612">
    <property type="entry name" value="T2SSJ"/>
    <property type="match status" value="1"/>
</dbReference>
<dbReference type="InterPro" id="IPR051621">
    <property type="entry name" value="T2SS_protein_J"/>
</dbReference>
<comment type="similarity">
    <text evidence="2">Belongs to the GSP J family.</text>
</comment>
<gene>
    <name evidence="10" type="ORF">MNBD_ALPHA04-194</name>
</gene>
<accession>A0A3B0RZB0</accession>
<evidence type="ECO:0000256" key="5">
    <source>
        <dbReference type="ARBA" id="ARBA00022481"/>
    </source>
</evidence>
<protein>
    <recommendedName>
        <fullName evidence="3">Type II secretion system protein J</fullName>
    </recommendedName>
</protein>
<evidence type="ECO:0000256" key="4">
    <source>
        <dbReference type="ARBA" id="ARBA00022475"/>
    </source>
</evidence>
<evidence type="ECO:0000256" key="6">
    <source>
        <dbReference type="ARBA" id="ARBA00022519"/>
    </source>
</evidence>
<dbReference type="NCBIfam" id="TIGR02532">
    <property type="entry name" value="IV_pilin_GFxxxE"/>
    <property type="match status" value="1"/>
</dbReference>
<dbReference type="EMBL" id="UOEF01000283">
    <property type="protein sequence ID" value="VAV99264.1"/>
    <property type="molecule type" value="Genomic_DNA"/>
</dbReference>
<evidence type="ECO:0000256" key="9">
    <source>
        <dbReference type="ARBA" id="ARBA00023136"/>
    </source>
</evidence>
<dbReference type="PANTHER" id="PTHR39583:SF2">
    <property type="entry name" value="TYPE II SECRETION SYSTEM PROTEIN J"/>
    <property type="match status" value="1"/>
</dbReference>
<dbReference type="AlphaFoldDB" id="A0A3B0RZB0"/>
<comment type="subcellular location">
    <subcellularLocation>
        <location evidence="1">Cell inner membrane</location>
        <topology evidence="1">Single-pass membrane protein</topology>
    </subcellularLocation>
</comment>
<evidence type="ECO:0000256" key="3">
    <source>
        <dbReference type="ARBA" id="ARBA00021539"/>
    </source>
</evidence>
<evidence type="ECO:0000256" key="1">
    <source>
        <dbReference type="ARBA" id="ARBA00004377"/>
    </source>
</evidence>
<sequence>MSVSDRFEHVKAEGIRLFPPRILSPIAPCHCEERSDAAIQHLRCFSGLLRCARNDGPWRKGINIRTERGFTLVEMMVALLIFSLLSVAGVALLRSAIDSDEITGEKLGNMAEMQRFVSLIEADLSQVVPRSYRDTNGNRVAAFSSDQSGQDWAFLTFTSGGQSNINDKPRSSLQRIEYHLSQGRIERFHFEMTDGGEISAPARLLENIENMDIRYRNKRGVWLDAWQTERLTDLPRAVEIRFLQNGRSYRHMFLVGTGYL</sequence>
<dbReference type="PANTHER" id="PTHR39583">
    <property type="entry name" value="TYPE II SECRETION SYSTEM PROTEIN J-RELATED"/>
    <property type="match status" value="1"/>
</dbReference>
<dbReference type="Pfam" id="PF07963">
    <property type="entry name" value="N_methyl"/>
    <property type="match status" value="1"/>
</dbReference>
<keyword evidence="5" id="KW-0488">Methylation</keyword>
<name>A0A3B0RZB0_9ZZZZ</name>
<evidence type="ECO:0000256" key="2">
    <source>
        <dbReference type="ARBA" id="ARBA00011084"/>
    </source>
</evidence>
<evidence type="ECO:0000313" key="10">
    <source>
        <dbReference type="EMBL" id="VAV99264.1"/>
    </source>
</evidence>
<dbReference type="SUPFAM" id="SSF54523">
    <property type="entry name" value="Pili subunits"/>
    <property type="match status" value="1"/>
</dbReference>
<dbReference type="InterPro" id="IPR012902">
    <property type="entry name" value="N_methyl_site"/>
</dbReference>